<sequence length="741" mass="86556">MPNKQYDKQNYLSILDAVETLSSIVDIDFEREIEVANDEEIKEQDEMVTAHTMHWLETEDRQNTVKHIKETFHVVHEYLKDFYEHEYSYVSKPKVMEGVKTIMVLVGEAAKKLDKFTTLFKETKERSVKNLKEYRDLQEFYLTRIARKIDEGILGKWILELTKGSMAKRKAKAELKAKPMISVKHVFIDMESVKNDTEYELFFLRKEDGSRFFNPRLIRNIKLTADFGQKIRSKKSSDPLEQINIWQDHLIHVAARNILQAQGGILDRFFREAKESWRRELASELYKAVVALMMCACPKNLLSNAPTKACTEYFIDFHHFLRNAYVTGEYQRYLAYPPKKSSKMAHILMDLVHGLSRAMFTRIKAYQQLVTVFEKMVEEANQMQSEEHQKAAEESNTLWSRLAGDYAALSKMMKTHPNGPLVKVLEVLEKGAYHVFDPIAQLNLPGVMYSLFMGENRITNLHLPAPMNQGFIHQAEIVNEFKGFLRAYMSGQFKRKHLLFNFQDRTSWKEHVRAVNLEQLSNQRLFSKYLTVVSLPKDTDFYHQVSPYQDDHQAGLFIEHFKDNLSDESCGFVFPFYLSKKLFPNFINQLFEGVHKLFFHERNVLSVKDRLDFIEIFYMLLELKIIEEEQPATFSMTCKDGIDIGGCASAELFGFLKMINNQVLSNDEYMEYCTSLFMPAIISRERIIHTDRFGRMITAFKRIESTQQEMGKKAFAKAFDELLGSLFHSPILRSELAFPRQ</sequence>
<name>D6YV83_WADCW</name>
<keyword evidence="2" id="KW-1185">Reference proteome</keyword>
<dbReference type="RefSeq" id="WP_013181763.1">
    <property type="nucleotide sequence ID" value="NC_014225.1"/>
</dbReference>
<dbReference type="EMBL" id="CP001928">
    <property type="protein sequence ID" value="ADI38044.1"/>
    <property type="molecule type" value="Genomic_DNA"/>
</dbReference>
<evidence type="ECO:0000313" key="2">
    <source>
        <dbReference type="Proteomes" id="UP000001505"/>
    </source>
</evidence>
<gene>
    <name evidence="1" type="ordered locus">wcw_0677</name>
</gene>
<dbReference type="OrthoDB" id="19694at2"/>
<proteinExistence type="predicted"/>
<dbReference type="AlphaFoldDB" id="D6YV83"/>
<dbReference type="Proteomes" id="UP000001505">
    <property type="component" value="Chromosome"/>
</dbReference>
<accession>D6YV83</accession>
<evidence type="ECO:0000313" key="1">
    <source>
        <dbReference type="EMBL" id="ADI38044.1"/>
    </source>
</evidence>
<organism evidence="1 2">
    <name type="scientific">Waddlia chondrophila (strain ATCC VR-1470 / WSU 86-1044)</name>
    <dbReference type="NCBI Taxonomy" id="716544"/>
    <lineage>
        <taxon>Bacteria</taxon>
        <taxon>Pseudomonadati</taxon>
        <taxon>Chlamydiota</taxon>
        <taxon>Chlamydiia</taxon>
        <taxon>Parachlamydiales</taxon>
        <taxon>Waddliaceae</taxon>
        <taxon>Waddlia</taxon>
    </lineage>
</organism>
<dbReference type="KEGG" id="wch:wcw_0677"/>
<dbReference type="HOGENOM" id="CLU_371255_0_0_0"/>
<reference evidence="1 2" key="1">
    <citation type="journal article" date="2010" name="PLoS ONE">
        <title>The Waddlia genome: a window into chlamydial biology.</title>
        <authorList>
            <person name="Bertelli C."/>
            <person name="Collyn F."/>
            <person name="Croxatto A."/>
            <person name="Ruckert C."/>
            <person name="Polkinghorne A."/>
            <person name="Kebbi-Beghdadi C."/>
            <person name="Goesmann A."/>
            <person name="Vaughan L."/>
            <person name="Greub G."/>
        </authorList>
    </citation>
    <scope>NUCLEOTIDE SEQUENCE [LARGE SCALE GENOMIC DNA]</scope>
    <source>
        <strain evidence="2">ATCC VR-1470 / WSU 86-1044</strain>
    </source>
</reference>
<dbReference type="eggNOG" id="ENOG502ZAS8">
    <property type="taxonomic scope" value="Bacteria"/>
</dbReference>
<protein>
    <submittedName>
        <fullName evidence="1">Uncharacterized protein</fullName>
    </submittedName>
</protein>